<dbReference type="EMBL" id="CT868019">
    <property type="protein sequence ID" value="CAK62448.1"/>
    <property type="molecule type" value="Genomic_DNA"/>
</dbReference>
<dbReference type="HOGENOM" id="CLU_520205_0_0_1"/>
<evidence type="ECO:0000256" key="1">
    <source>
        <dbReference type="SAM" id="MobiDB-lite"/>
    </source>
</evidence>
<dbReference type="OMA" id="YIKHCIK"/>
<evidence type="ECO:0000313" key="2">
    <source>
        <dbReference type="EMBL" id="CAK62448.1"/>
    </source>
</evidence>
<proteinExistence type="predicted"/>
<feature type="compositionally biased region" description="Basic and acidic residues" evidence="1">
    <location>
        <begin position="477"/>
        <end position="490"/>
    </location>
</feature>
<feature type="region of interest" description="Disordered" evidence="1">
    <location>
        <begin position="477"/>
        <end position="520"/>
    </location>
</feature>
<organism evidence="2 3">
    <name type="scientific">Paramecium tetraurelia</name>
    <dbReference type="NCBI Taxonomy" id="5888"/>
    <lineage>
        <taxon>Eukaryota</taxon>
        <taxon>Sar</taxon>
        <taxon>Alveolata</taxon>
        <taxon>Ciliophora</taxon>
        <taxon>Intramacronucleata</taxon>
        <taxon>Oligohymenophorea</taxon>
        <taxon>Peniculida</taxon>
        <taxon>Parameciidae</taxon>
        <taxon>Paramecium</taxon>
    </lineage>
</organism>
<dbReference type="eggNOG" id="ENOG502T2BK">
    <property type="taxonomic scope" value="Eukaryota"/>
</dbReference>
<protein>
    <recommendedName>
        <fullName evidence="4">Cyclic nucleotide-binding domain-containing protein</fullName>
    </recommendedName>
</protein>
<dbReference type="RefSeq" id="XP_001429846.1">
    <property type="nucleotide sequence ID" value="XM_001429809.1"/>
</dbReference>
<feature type="compositionally biased region" description="Polar residues" evidence="1">
    <location>
        <begin position="507"/>
        <end position="520"/>
    </location>
</feature>
<dbReference type="InterPro" id="IPR018490">
    <property type="entry name" value="cNMP-bd_dom_sf"/>
</dbReference>
<name>A0BV81_PARTE</name>
<dbReference type="SUPFAM" id="SSF51206">
    <property type="entry name" value="cAMP-binding domain-like"/>
    <property type="match status" value="1"/>
</dbReference>
<dbReference type="InParanoid" id="A0BV81"/>
<dbReference type="OrthoDB" id="292558at2759"/>
<evidence type="ECO:0008006" key="4">
    <source>
        <dbReference type="Google" id="ProtNLM"/>
    </source>
</evidence>
<dbReference type="KEGG" id="ptm:GSPATT00005694001"/>
<accession>A0BV81</accession>
<evidence type="ECO:0000313" key="3">
    <source>
        <dbReference type="Proteomes" id="UP000000600"/>
    </source>
</evidence>
<gene>
    <name evidence="2" type="ORF">GSPATT00005694001</name>
</gene>
<reference evidence="2 3" key="1">
    <citation type="journal article" date="2006" name="Nature">
        <title>Global trends of whole-genome duplications revealed by the ciliate Paramecium tetraurelia.</title>
        <authorList>
            <consortium name="Genoscope"/>
            <person name="Aury J.-M."/>
            <person name="Jaillon O."/>
            <person name="Duret L."/>
            <person name="Noel B."/>
            <person name="Jubin C."/>
            <person name="Porcel B.M."/>
            <person name="Segurens B."/>
            <person name="Daubin V."/>
            <person name="Anthouard V."/>
            <person name="Aiach N."/>
            <person name="Arnaiz O."/>
            <person name="Billaut A."/>
            <person name="Beisson J."/>
            <person name="Blanc I."/>
            <person name="Bouhouche K."/>
            <person name="Camara F."/>
            <person name="Duharcourt S."/>
            <person name="Guigo R."/>
            <person name="Gogendeau D."/>
            <person name="Katinka M."/>
            <person name="Keller A.-M."/>
            <person name="Kissmehl R."/>
            <person name="Klotz C."/>
            <person name="Koll F."/>
            <person name="Le Moue A."/>
            <person name="Lepere C."/>
            <person name="Malinsky S."/>
            <person name="Nowacki M."/>
            <person name="Nowak J.K."/>
            <person name="Plattner H."/>
            <person name="Poulain J."/>
            <person name="Ruiz F."/>
            <person name="Serrano V."/>
            <person name="Zagulski M."/>
            <person name="Dessen P."/>
            <person name="Betermier M."/>
            <person name="Weissenbach J."/>
            <person name="Scarpelli C."/>
            <person name="Schachter V."/>
            <person name="Sperling L."/>
            <person name="Meyer E."/>
            <person name="Cohen J."/>
            <person name="Wincker P."/>
        </authorList>
    </citation>
    <scope>NUCLEOTIDE SEQUENCE [LARGE SCALE GENOMIC DNA]</scope>
    <source>
        <strain evidence="2 3">Stock d4-2</strain>
    </source>
</reference>
<sequence length="533" mass="60729">MYNKLSQVTTKTNWDDIRKEQMRQILEQGSNMTDDDVVYIKHCIKNFSGPPAFMWLESNLKGDQINEVHNLQQQQIIKHIKIATSNDGSNPIYFVQEGELTSKTRVYKKGEVVSNEEVEFGQGAIAFQVDRQLYNSFKNSAEMQELEIKSQNLQRCIPIRSLDIQKKQALLPLFKETKKKFGSIMTVPEGGTASLYFQTKGTTLIFTSTKSHNFIIVGCIQNVGVFNEQKLLFDQGSEYGSISICESTLYQLQAEDVSKMPDDCIQSLRAGFLAKKMIYKTIVEKVQQMKEDDEFVEFQDKICKKYSIEYGNILNVIQKNTKNGKIESTDKQEQIEKNKQMFEKTIGGNRMNNVLSQMSDKERTLCLGTPRIVNKQANFLGLTQEQETSLFALRQLATDLRKGNTNTNSIIPMSKESVTKAKQALLQEEKINIGEVLQRKTISTKLQEDPSMLGKMKKDNSELLSQYPQEEEKVLKIHSEDTNKEVKPTDSDGNTDQGEFKGRPLGRQSSIKGQQTAQQIQIDKKNKLLQSLV</sequence>
<dbReference type="GeneID" id="5015630"/>
<dbReference type="AlphaFoldDB" id="A0BV81"/>
<dbReference type="Proteomes" id="UP000000600">
    <property type="component" value="Unassembled WGS sequence"/>
</dbReference>
<keyword evidence="3" id="KW-1185">Reference proteome</keyword>